<dbReference type="Pfam" id="PF13377">
    <property type="entry name" value="Peripla_BP_3"/>
    <property type="match status" value="1"/>
</dbReference>
<dbReference type="InterPro" id="IPR046335">
    <property type="entry name" value="LacI/GalR-like_sensor"/>
</dbReference>
<evidence type="ECO:0000256" key="1">
    <source>
        <dbReference type="ARBA" id="ARBA00023015"/>
    </source>
</evidence>
<keyword evidence="1" id="KW-0805">Transcription regulation</keyword>
<dbReference type="PROSITE" id="PS50932">
    <property type="entry name" value="HTH_LACI_2"/>
    <property type="match status" value="1"/>
</dbReference>
<dbReference type="Gene3D" id="1.10.260.40">
    <property type="entry name" value="lambda repressor-like DNA-binding domains"/>
    <property type="match status" value="1"/>
</dbReference>
<dbReference type="OrthoDB" id="9798934at2"/>
<evidence type="ECO:0000256" key="3">
    <source>
        <dbReference type="ARBA" id="ARBA00023163"/>
    </source>
</evidence>
<dbReference type="SMART" id="SM00354">
    <property type="entry name" value="HTH_LACI"/>
    <property type="match status" value="1"/>
</dbReference>
<gene>
    <name evidence="5" type="ORF">BK131_11860</name>
</gene>
<dbReference type="Pfam" id="PF00356">
    <property type="entry name" value="LacI"/>
    <property type="match status" value="1"/>
</dbReference>
<accession>A0A1R1C0F0</accession>
<dbReference type="PANTHER" id="PTHR30146:SF105">
    <property type="entry name" value="CATABOLITE CONTROL PROTEIN B"/>
    <property type="match status" value="1"/>
</dbReference>
<dbReference type="InterPro" id="IPR028082">
    <property type="entry name" value="Peripla_BP_I"/>
</dbReference>
<sequence length="321" mass="36517">MANISEIARLAGVSTATISRVINRHPYVSESTRKKVIEIMEQLDYVPNGNAISLKKGATCLIGIVAVAFNPLLIRFIQAFTHSAEKHGFNITLFITNGQVEKELVALEMLKRKQLDAIVCVLRSNEWKVIESYTKYGPIVTWQRLENTNIPSVFMDQYEAYGIGLEHLYLKGYREILSVYPISNGLNTKERMRAYADFITKYKLTVDFPNFQDMIYVRDGEELAKWWIAQTNRPDAIFCANDEVAAGFIAELRRSKFSVPGDVGIIGFDNTEVAHLFDLTTIHYPVDQQAENAFTIIQNMLDTTTKELIPLKYTLVERQST</sequence>
<reference evidence="5 6" key="1">
    <citation type="submission" date="2016-11" db="EMBL/GenBank/DDBJ databases">
        <title>Paenibacillus species isolates.</title>
        <authorList>
            <person name="Beno S.M."/>
        </authorList>
    </citation>
    <scope>NUCLEOTIDE SEQUENCE [LARGE SCALE GENOMIC DNA]</scope>
    <source>
        <strain evidence="5 6">FSL H8-0246</strain>
    </source>
</reference>
<dbReference type="RefSeq" id="WP_076331735.1">
    <property type="nucleotide sequence ID" value="NZ_MRTJ01000002.1"/>
</dbReference>
<keyword evidence="2" id="KW-0238">DNA-binding</keyword>
<comment type="caution">
    <text evidence="5">The sequence shown here is derived from an EMBL/GenBank/DDBJ whole genome shotgun (WGS) entry which is preliminary data.</text>
</comment>
<evidence type="ECO:0000313" key="6">
    <source>
        <dbReference type="Proteomes" id="UP000187134"/>
    </source>
</evidence>
<dbReference type="GO" id="GO:0000976">
    <property type="term" value="F:transcription cis-regulatory region binding"/>
    <property type="evidence" value="ECO:0007669"/>
    <property type="project" value="TreeGrafter"/>
</dbReference>
<proteinExistence type="predicted"/>
<dbReference type="AlphaFoldDB" id="A0A1R1C0F0"/>
<dbReference type="PROSITE" id="PS00356">
    <property type="entry name" value="HTH_LACI_1"/>
    <property type="match status" value="1"/>
</dbReference>
<dbReference type="PRINTS" id="PR00036">
    <property type="entry name" value="HTHLACI"/>
</dbReference>
<dbReference type="EMBL" id="MRTJ01000002">
    <property type="protein sequence ID" value="OMF15544.1"/>
    <property type="molecule type" value="Genomic_DNA"/>
</dbReference>
<dbReference type="InterPro" id="IPR010982">
    <property type="entry name" value="Lambda_DNA-bd_dom_sf"/>
</dbReference>
<dbReference type="SUPFAM" id="SSF47413">
    <property type="entry name" value="lambda repressor-like DNA-binding domains"/>
    <property type="match status" value="1"/>
</dbReference>
<name>A0A1R1C0F0_PAEAM</name>
<dbReference type="Proteomes" id="UP000187134">
    <property type="component" value="Unassembled WGS sequence"/>
</dbReference>
<evidence type="ECO:0000313" key="5">
    <source>
        <dbReference type="EMBL" id="OMF15544.1"/>
    </source>
</evidence>
<keyword evidence="3" id="KW-0804">Transcription</keyword>
<feature type="domain" description="HTH lacI-type" evidence="4">
    <location>
        <begin position="2"/>
        <end position="56"/>
    </location>
</feature>
<organism evidence="5 6">
    <name type="scientific">Paenibacillus amylolyticus</name>
    <dbReference type="NCBI Taxonomy" id="1451"/>
    <lineage>
        <taxon>Bacteria</taxon>
        <taxon>Bacillati</taxon>
        <taxon>Bacillota</taxon>
        <taxon>Bacilli</taxon>
        <taxon>Bacillales</taxon>
        <taxon>Paenibacillaceae</taxon>
        <taxon>Paenibacillus</taxon>
    </lineage>
</organism>
<dbReference type="CDD" id="cd01392">
    <property type="entry name" value="HTH_LacI"/>
    <property type="match status" value="1"/>
</dbReference>
<dbReference type="InterPro" id="IPR000843">
    <property type="entry name" value="HTH_LacI"/>
</dbReference>
<evidence type="ECO:0000256" key="2">
    <source>
        <dbReference type="ARBA" id="ARBA00023125"/>
    </source>
</evidence>
<dbReference type="CDD" id="cd06286">
    <property type="entry name" value="PBP1_CcpB-like"/>
    <property type="match status" value="1"/>
</dbReference>
<dbReference type="Gene3D" id="3.40.50.2300">
    <property type="match status" value="2"/>
</dbReference>
<dbReference type="PANTHER" id="PTHR30146">
    <property type="entry name" value="LACI-RELATED TRANSCRIPTIONAL REPRESSOR"/>
    <property type="match status" value="1"/>
</dbReference>
<protein>
    <submittedName>
        <fullName evidence="5">LacI family transcriptional regulator</fullName>
    </submittedName>
</protein>
<evidence type="ECO:0000259" key="4">
    <source>
        <dbReference type="PROSITE" id="PS50932"/>
    </source>
</evidence>
<dbReference type="SUPFAM" id="SSF53822">
    <property type="entry name" value="Periplasmic binding protein-like I"/>
    <property type="match status" value="1"/>
</dbReference>
<dbReference type="GO" id="GO:0003700">
    <property type="term" value="F:DNA-binding transcription factor activity"/>
    <property type="evidence" value="ECO:0007669"/>
    <property type="project" value="TreeGrafter"/>
</dbReference>